<organism evidence="1 2">
    <name type="scientific">Dryococelus australis</name>
    <dbReference type="NCBI Taxonomy" id="614101"/>
    <lineage>
        <taxon>Eukaryota</taxon>
        <taxon>Metazoa</taxon>
        <taxon>Ecdysozoa</taxon>
        <taxon>Arthropoda</taxon>
        <taxon>Hexapoda</taxon>
        <taxon>Insecta</taxon>
        <taxon>Pterygota</taxon>
        <taxon>Neoptera</taxon>
        <taxon>Polyneoptera</taxon>
        <taxon>Phasmatodea</taxon>
        <taxon>Verophasmatodea</taxon>
        <taxon>Anareolatae</taxon>
        <taxon>Phasmatidae</taxon>
        <taxon>Eurycanthinae</taxon>
        <taxon>Dryococelus</taxon>
    </lineage>
</organism>
<reference evidence="1 2" key="1">
    <citation type="submission" date="2023-02" db="EMBL/GenBank/DDBJ databases">
        <title>LHISI_Scaffold_Assembly.</title>
        <authorList>
            <person name="Stuart O.P."/>
            <person name="Cleave R."/>
            <person name="Magrath M.J.L."/>
            <person name="Mikheyev A.S."/>
        </authorList>
    </citation>
    <scope>NUCLEOTIDE SEQUENCE [LARGE SCALE GENOMIC DNA]</scope>
    <source>
        <strain evidence="1">Daus_M_001</strain>
        <tissue evidence="1">Leg muscle</tissue>
    </source>
</reference>
<evidence type="ECO:0000313" key="2">
    <source>
        <dbReference type="Proteomes" id="UP001159363"/>
    </source>
</evidence>
<proteinExistence type="predicted"/>
<dbReference type="EMBL" id="JARBHB010000006">
    <property type="protein sequence ID" value="KAJ8882252.1"/>
    <property type="molecule type" value="Genomic_DNA"/>
</dbReference>
<accession>A0ABQ9HD51</accession>
<dbReference type="Proteomes" id="UP001159363">
    <property type="component" value="Chromosome 5"/>
</dbReference>
<protein>
    <recommendedName>
        <fullName evidence="3">Reverse transcriptase RNase H-like domain-containing protein</fullName>
    </recommendedName>
</protein>
<gene>
    <name evidence="1" type="ORF">PR048_018740</name>
</gene>
<evidence type="ECO:0008006" key="3">
    <source>
        <dbReference type="Google" id="ProtNLM"/>
    </source>
</evidence>
<name>A0ABQ9HD51_9NEOP</name>
<evidence type="ECO:0000313" key="1">
    <source>
        <dbReference type="EMBL" id="KAJ8882252.1"/>
    </source>
</evidence>
<keyword evidence="2" id="KW-1185">Reference proteome</keyword>
<comment type="caution">
    <text evidence="1">The sequence shown here is derived from an EMBL/GenBank/DDBJ whole genome shotgun (WGS) entry which is preliminary data.</text>
</comment>
<sequence length="285" mass="31989">MKHLNKEEGETTNIIIIEEELWIKCLKRIEGVRRIDGAGVSRRSRCGTRVGIAREYLGVCTSCLARLVLARVQGSSHCTGGDNIPCSLDGVLLDPRAANIFGEGNILSLRVRIRGVVENEDCCVCCGLGESLVDWASLLWIGRVSYVVYAFRALSATEALALTRACDRFYICIHGEHILLSTDHQPLVSILRKKKLITASLTAEIPDEADAVWRETTHCPELQSLPPTMKRDSQLVRLSPSLWHPLLRHTPQAQASDITCQELIQVVWQRWSRRPTEVPMYCRAY</sequence>